<keyword evidence="9 16" id="KW-0472">Membrane</keyword>
<dbReference type="FunFam" id="1.20.1640.10:FF:000008">
    <property type="entry name" value="NPC intracellular cholesterol transporter 1"/>
    <property type="match status" value="1"/>
</dbReference>
<keyword evidence="3" id="KW-0813">Transport</keyword>
<dbReference type="Pfam" id="PF12349">
    <property type="entry name" value="Sterol-sensing"/>
    <property type="match status" value="1"/>
</dbReference>
<dbReference type="Proteomes" id="UP000694389">
    <property type="component" value="Unassembled WGS sequence"/>
</dbReference>
<feature type="transmembrane region" description="Helical" evidence="16">
    <location>
        <begin position="1095"/>
        <end position="1115"/>
    </location>
</feature>
<feature type="transmembrane region" description="Helical" evidence="16">
    <location>
        <begin position="632"/>
        <end position="653"/>
    </location>
</feature>
<feature type="region of interest" description="Disordered" evidence="15">
    <location>
        <begin position="301"/>
        <end position="321"/>
    </location>
</feature>
<evidence type="ECO:0000313" key="18">
    <source>
        <dbReference type="Ensembl" id="ENSDLAP00005005649.2"/>
    </source>
</evidence>
<keyword evidence="10" id="KW-1015">Disulfide bond</keyword>
<evidence type="ECO:0000256" key="11">
    <source>
        <dbReference type="ARBA" id="ARBA00023166"/>
    </source>
</evidence>
<dbReference type="PROSITE" id="PS50156">
    <property type="entry name" value="SSD"/>
    <property type="match status" value="1"/>
</dbReference>
<feature type="transmembrane region" description="Helical" evidence="16">
    <location>
        <begin position="771"/>
        <end position="796"/>
    </location>
</feature>
<gene>
    <name evidence="18" type="primary">npc1l1</name>
</gene>
<evidence type="ECO:0000256" key="5">
    <source>
        <dbReference type="ARBA" id="ARBA00022692"/>
    </source>
</evidence>
<evidence type="ECO:0000256" key="1">
    <source>
        <dbReference type="ARBA" id="ARBA00004127"/>
    </source>
</evidence>
<dbReference type="PANTHER" id="PTHR45727">
    <property type="entry name" value="NPC INTRACELLULAR CHOLESTEROL TRANSPORTER 1"/>
    <property type="match status" value="1"/>
</dbReference>
<keyword evidence="5 16" id="KW-0812">Transmembrane</keyword>
<keyword evidence="4" id="KW-0153">Cholesterol metabolism</keyword>
<dbReference type="Ensembl" id="ENSDLAT00005005964.2">
    <property type="protein sequence ID" value="ENSDLAP00005005649.2"/>
    <property type="gene ID" value="ENSDLAG00005002224.2"/>
</dbReference>
<evidence type="ECO:0000256" key="3">
    <source>
        <dbReference type="ARBA" id="ARBA00022448"/>
    </source>
</evidence>
<comment type="catalytic activity">
    <reaction evidence="14">
        <text>cholesterol(in) = cholesterol(out)</text>
        <dbReference type="Rhea" id="RHEA:39747"/>
        <dbReference type="ChEBI" id="CHEBI:16113"/>
    </reaction>
</comment>
<dbReference type="Pfam" id="PF16414">
    <property type="entry name" value="NPC1_N"/>
    <property type="match status" value="1"/>
</dbReference>
<keyword evidence="11" id="KW-1207">Sterol metabolism</keyword>
<dbReference type="GeneTree" id="ENSGT00940000159904"/>
<keyword evidence="6" id="KW-0732">Signal</keyword>
<evidence type="ECO:0000256" key="16">
    <source>
        <dbReference type="SAM" id="Phobius"/>
    </source>
</evidence>
<dbReference type="GO" id="GO:0030301">
    <property type="term" value="P:cholesterol transport"/>
    <property type="evidence" value="ECO:0007669"/>
    <property type="project" value="UniProtKB-ARBA"/>
</dbReference>
<feature type="transmembrane region" description="Helical" evidence="16">
    <location>
        <begin position="695"/>
        <end position="718"/>
    </location>
</feature>
<feature type="transmembrane region" description="Helical" evidence="16">
    <location>
        <begin position="665"/>
        <end position="689"/>
    </location>
</feature>
<keyword evidence="19" id="KW-1185">Reference proteome</keyword>
<dbReference type="GO" id="GO:0005886">
    <property type="term" value="C:plasma membrane"/>
    <property type="evidence" value="ECO:0007669"/>
    <property type="project" value="TreeGrafter"/>
</dbReference>
<feature type="transmembrane region" description="Helical" evidence="16">
    <location>
        <begin position="1171"/>
        <end position="1194"/>
    </location>
</feature>
<dbReference type="GO" id="GO:0030299">
    <property type="term" value="P:intestinal cholesterol absorption"/>
    <property type="evidence" value="ECO:0007669"/>
    <property type="project" value="TreeGrafter"/>
</dbReference>
<reference evidence="18" key="1">
    <citation type="submission" date="2025-08" db="UniProtKB">
        <authorList>
            <consortium name="Ensembl"/>
        </authorList>
    </citation>
    <scope>IDENTIFICATION</scope>
</reference>
<keyword evidence="13" id="KW-0753">Steroid metabolism</keyword>
<reference evidence="18" key="2">
    <citation type="submission" date="2025-09" db="UniProtKB">
        <authorList>
            <consortium name="Ensembl"/>
        </authorList>
    </citation>
    <scope>IDENTIFICATION</scope>
</reference>
<dbReference type="PANTHER" id="PTHR45727:SF3">
    <property type="entry name" value="NPC1-LIKE INTRACELLULAR CHOLESTEROL TRANSPORTER 1"/>
    <property type="match status" value="1"/>
</dbReference>
<feature type="domain" description="SSD" evidence="17">
    <location>
        <begin position="631"/>
        <end position="796"/>
    </location>
</feature>
<accession>A0A8C4GGG1</accession>
<evidence type="ECO:0000256" key="12">
    <source>
        <dbReference type="ARBA" id="ARBA00023180"/>
    </source>
</evidence>
<dbReference type="InterPro" id="IPR053958">
    <property type="entry name" value="HMGCR/SNAP/NPC1-like_SSD"/>
</dbReference>
<dbReference type="GO" id="GO:0042632">
    <property type="term" value="P:cholesterol homeostasis"/>
    <property type="evidence" value="ECO:0007669"/>
    <property type="project" value="TreeGrafter"/>
</dbReference>
<evidence type="ECO:0000256" key="10">
    <source>
        <dbReference type="ARBA" id="ARBA00023157"/>
    </source>
</evidence>
<feature type="transmembrane region" description="Helical" evidence="16">
    <location>
        <begin position="261"/>
        <end position="288"/>
    </location>
</feature>
<dbReference type="InterPro" id="IPR032190">
    <property type="entry name" value="NPC1_N"/>
</dbReference>
<evidence type="ECO:0000256" key="4">
    <source>
        <dbReference type="ARBA" id="ARBA00022548"/>
    </source>
</evidence>
<dbReference type="Gene3D" id="1.20.1640.10">
    <property type="entry name" value="Multidrug efflux transporter AcrB transmembrane domain"/>
    <property type="match status" value="2"/>
</dbReference>
<comment type="subcellular location">
    <subcellularLocation>
        <location evidence="1">Endomembrane system</location>
        <topology evidence="1">Multi-pass membrane protein</topology>
    </subcellularLocation>
</comment>
<feature type="transmembrane region" description="Helical" evidence="16">
    <location>
        <begin position="1135"/>
        <end position="1159"/>
    </location>
</feature>
<keyword evidence="12" id="KW-0325">Glycoprotein</keyword>
<sequence length="1206" mass="134314">MQVLSEAQHEPGFCTFFQECGLNPLLNDTFIPAIVPCFDYSRARHLTGEHYRRLKEVCPMLDKGENNTYACCSIKQLSSLERSLTLSKAVLIRCPSCAENFAHLHCITTCSPNQSQTINVTQVMNVTSQGKTKLAVVGYQAFLSTTFAEASFQSCKNVRIPATGGFAIGTMCGRYGAKLCNPQRWYDFQGDSSNGLAPLDIDFQLIKEGHTEGLPEGVIPYNGRALMCNETTPSGGQFCSCQDCEESCPKMPPPPQPPSPFMLLGTDGFLVISIILLCLLILAFLLYVSVACFSRKRKDEEKGKRRGKDQNSNDVTQRDIDPSEVTCADRNSLVAQDFLSLQFQRWGTLMATYPLTVLLLSAIVVAVFSAGLKSIELTTDPVELWSAPNSRARQEKDFHDSHFDPFFRTNQLILTAPGRKGHIYNSLLFGPQNFSGLVSKDLVIELLQLQTRIQFWSDDLNRTASLKDVCFAPLNPSNPSLTDCAVNSLPQYFQNSLDNINAKVNMTELGVTKEVDWRDHLIYCLNSPLSFKDITDLGMSCMADYGAPVFSFLAVGGYENDDFTNAEAFILTFSLNNYARNSTKFKVAMQWETEFLKIVQEYQKNPACNFTFAYMAERSLEDEINRTTAEDIPIFMISYAVIFVYIAVALGEYSSWRRILVDSKFLVGLGGILVVGCSVLASMGFYSWIGIPSSLVILQVVPFLVLAVGADNIFIFVLEYQVDVRKPGETRQEQIGRVLGNVAPSMLLCSLSESVCFFLGALSTMPAVKTFALYAALAVLMDFILQMTAFVALLSLDARRQDNNRCELLCCVKVSTRRPNKPNEGFLLPLMRKYYAPVLLYKIRQILTFNIILFLVQGSYMLDYFKYLYKYFEVGVPVYFVTKGGYDFATVEGMNAVCSSVGCDQFSMTQKIQYATDHPELSYLAIPANSWVDDFIDWLNPGSRCCRLYTFGPNVGQFCPATEVNVFFFCFLLPATRFMAYHTPLTNSQDFTAALLKARELAHNITLGMRKIKGTSPDFEVFPYTVTNVFYEQYLTIVPEGLFNISMCLLPTFVVCCLLLGLDLLSGLLNLLTIIMIVVDTVGVMTLWGIHYNAVALINLVTAVGISVEFVSHMTRSFALSIKPTHVERAMEATANMGSAVFAGVAMTNLPGILVLAFAKAQLIQIFFFRLNLIITLLGLVHGLVFLPVLLSYFGKCFIGACLCTQ</sequence>
<evidence type="ECO:0000313" key="19">
    <source>
        <dbReference type="Proteomes" id="UP000694389"/>
    </source>
</evidence>
<dbReference type="SUPFAM" id="SSF82866">
    <property type="entry name" value="Multidrug efflux transporter AcrB transmembrane domain"/>
    <property type="match status" value="2"/>
</dbReference>
<dbReference type="InterPro" id="IPR053956">
    <property type="entry name" value="NPC1_MLD"/>
</dbReference>
<feature type="transmembrane region" description="Helical" evidence="16">
    <location>
        <begin position="738"/>
        <end position="765"/>
    </location>
</feature>
<protein>
    <recommendedName>
        <fullName evidence="17">SSD domain-containing protein</fullName>
    </recommendedName>
</protein>
<dbReference type="GO" id="GO:0012505">
    <property type="term" value="C:endomembrane system"/>
    <property type="evidence" value="ECO:0007669"/>
    <property type="project" value="UniProtKB-SubCell"/>
</dbReference>
<evidence type="ECO:0000256" key="2">
    <source>
        <dbReference type="ARBA" id="ARBA00005585"/>
    </source>
</evidence>
<dbReference type="FunFam" id="1.20.1640.10:FF:000010">
    <property type="entry name" value="NPC intracellular cholesterol transporter 1"/>
    <property type="match status" value="1"/>
</dbReference>
<evidence type="ECO:0000256" key="6">
    <source>
        <dbReference type="ARBA" id="ARBA00022729"/>
    </source>
</evidence>
<keyword evidence="8" id="KW-0443">Lipid metabolism</keyword>
<proteinExistence type="inferred from homology"/>
<evidence type="ECO:0000256" key="9">
    <source>
        <dbReference type="ARBA" id="ARBA00023136"/>
    </source>
</evidence>
<comment type="similarity">
    <text evidence="2">Belongs to the patched family.</text>
</comment>
<evidence type="ECO:0000256" key="14">
    <source>
        <dbReference type="ARBA" id="ARBA00034049"/>
    </source>
</evidence>
<evidence type="ECO:0000256" key="15">
    <source>
        <dbReference type="SAM" id="MobiDB-lite"/>
    </source>
</evidence>
<dbReference type="InterPro" id="IPR000731">
    <property type="entry name" value="SSD"/>
</dbReference>
<organism evidence="18 19">
    <name type="scientific">Dicentrarchus labrax</name>
    <name type="common">European seabass</name>
    <name type="synonym">Morone labrax</name>
    <dbReference type="NCBI Taxonomy" id="13489"/>
    <lineage>
        <taxon>Eukaryota</taxon>
        <taxon>Metazoa</taxon>
        <taxon>Chordata</taxon>
        <taxon>Craniata</taxon>
        <taxon>Vertebrata</taxon>
        <taxon>Euteleostomi</taxon>
        <taxon>Actinopterygii</taxon>
        <taxon>Neopterygii</taxon>
        <taxon>Teleostei</taxon>
        <taxon>Neoteleostei</taxon>
        <taxon>Acanthomorphata</taxon>
        <taxon>Eupercaria</taxon>
        <taxon>Moronidae</taxon>
        <taxon>Dicentrarchus</taxon>
    </lineage>
</organism>
<evidence type="ECO:0000256" key="8">
    <source>
        <dbReference type="ARBA" id="ARBA00023098"/>
    </source>
</evidence>
<feature type="transmembrane region" description="Helical" evidence="16">
    <location>
        <begin position="1068"/>
        <end position="1088"/>
    </location>
</feature>
<evidence type="ECO:0000256" key="13">
    <source>
        <dbReference type="ARBA" id="ARBA00023221"/>
    </source>
</evidence>
<keyword evidence="7 16" id="KW-1133">Transmembrane helix</keyword>
<dbReference type="AlphaFoldDB" id="A0A8C4GGG1"/>
<evidence type="ECO:0000256" key="7">
    <source>
        <dbReference type="ARBA" id="ARBA00022989"/>
    </source>
</evidence>
<feature type="transmembrane region" description="Helical" evidence="16">
    <location>
        <begin position="1042"/>
        <end position="1062"/>
    </location>
</feature>
<name>A0A8C4GGG1_DICLA</name>
<evidence type="ECO:0000259" key="17">
    <source>
        <dbReference type="PROSITE" id="PS50156"/>
    </source>
</evidence>
<dbReference type="GO" id="GO:0008203">
    <property type="term" value="P:cholesterol metabolic process"/>
    <property type="evidence" value="ECO:0007669"/>
    <property type="project" value="UniProtKB-KW"/>
</dbReference>
<dbReference type="Pfam" id="PF22314">
    <property type="entry name" value="NPC1_MLD"/>
    <property type="match status" value="1"/>
</dbReference>
<dbReference type="GO" id="GO:0015485">
    <property type="term" value="F:cholesterol binding"/>
    <property type="evidence" value="ECO:0007669"/>
    <property type="project" value="TreeGrafter"/>
</dbReference>
<feature type="transmembrane region" description="Helical" evidence="16">
    <location>
        <begin position="351"/>
        <end position="372"/>
    </location>
</feature>